<comment type="caution">
    <text evidence="1">The sequence shown here is derived from an EMBL/GenBank/DDBJ whole genome shotgun (WGS) entry which is preliminary data.</text>
</comment>
<dbReference type="EMBL" id="NIGF01000006">
    <property type="protein sequence ID" value="PQV64243.1"/>
    <property type="molecule type" value="Genomic_DNA"/>
</dbReference>
<organism evidence="1 2">
    <name type="scientific">Abditibacterium utsteinense</name>
    <dbReference type="NCBI Taxonomy" id="1960156"/>
    <lineage>
        <taxon>Bacteria</taxon>
        <taxon>Pseudomonadati</taxon>
        <taxon>Abditibacteriota</taxon>
        <taxon>Abditibacteriia</taxon>
        <taxon>Abditibacteriales</taxon>
        <taxon>Abditibacteriaceae</taxon>
        <taxon>Abditibacterium</taxon>
    </lineage>
</organism>
<dbReference type="Proteomes" id="UP000237684">
    <property type="component" value="Unassembled WGS sequence"/>
</dbReference>
<dbReference type="Pfam" id="PF13668">
    <property type="entry name" value="Ferritin_2"/>
    <property type="match status" value="1"/>
</dbReference>
<dbReference type="AlphaFoldDB" id="A0A2S8STV8"/>
<dbReference type="InterPro" id="IPR006311">
    <property type="entry name" value="TAT_signal"/>
</dbReference>
<dbReference type="SUPFAM" id="SSF47240">
    <property type="entry name" value="Ferritin-like"/>
    <property type="match status" value="1"/>
</dbReference>
<dbReference type="InParanoid" id="A0A2S8STV8"/>
<gene>
    <name evidence="1" type="ORF">B1R32_10689</name>
</gene>
<protein>
    <submittedName>
        <fullName evidence="1">Ferritin-like domain-containing protein</fullName>
    </submittedName>
</protein>
<name>A0A2S8STV8_9BACT</name>
<evidence type="ECO:0000313" key="1">
    <source>
        <dbReference type="EMBL" id="PQV64243.1"/>
    </source>
</evidence>
<dbReference type="RefSeq" id="WP_105483382.1">
    <property type="nucleotide sequence ID" value="NZ_NIGF01000006.1"/>
</dbReference>
<proteinExistence type="predicted"/>
<accession>A0A2S8STV8</accession>
<dbReference type="PROSITE" id="PS51318">
    <property type="entry name" value="TAT"/>
    <property type="match status" value="1"/>
</dbReference>
<sequence>MSQNPVLAPENITDAPFAAPFEVAPSEVAGLDASHPKAILSRRALLGVGALVGAALCLPALPARADFGYSDVKALRLLEEIAGLEADFFAKAAISAPADGLQEPEMNAINLIARQDNELMRWFKAARGRYGISAFDKFYSLNQASSRPLPSYRFGAATSNTRAGLFSRAIEIKTVAVGAFHGAVGQADDAKLVQAFAALAGVQGRHLAMLQELNGQTPFTPLESAISLREAATKLSEYGFNAEVLG</sequence>
<reference evidence="1 2" key="1">
    <citation type="journal article" date="2018" name="Syst. Appl. Microbiol.">
        <title>Abditibacterium utsteinense sp. nov., the first cultivated member of candidate phylum FBP, isolated from ice-free Antarctic soil samples.</title>
        <authorList>
            <person name="Tahon G."/>
            <person name="Tytgat B."/>
            <person name="Lebbe L."/>
            <person name="Carlier A."/>
            <person name="Willems A."/>
        </authorList>
    </citation>
    <scope>NUCLEOTIDE SEQUENCE [LARGE SCALE GENOMIC DNA]</scope>
    <source>
        <strain evidence="1 2">LMG 29911</strain>
    </source>
</reference>
<evidence type="ECO:0000313" key="2">
    <source>
        <dbReference type="Proteomes" id="UP000237684"/>
    </source>
</evidence>
<keyword evidence="2" id="KW-1185">Reference proteome</keyword>
<dbReference type="InterPro" id="IPR009078">
    <property type="entry name" value="Ferritin-like_SF"/>
</dbReference>